<evidence type="ECO:0000313" key="5">
    <source>
        <dbReference type="Proteomes" id="UP000006512"/>
    </source>
</evidence>
<dbReference type="RefSeq" id="WP_006273205.1">
    <property type="nucleotide sequence ID" value="NZ_GL883078.1"/>
</dbReference>
<dbReference type="EMBL" id="GL883078">
    <property type="protein sequence ID" value="EGF91019.1"/>
    <property type="molecule type" value="Genomic_DNA"/>
</dbReference>
<dbReference type="InterPro" id="IPR029058">
    <property type="entry name" value="AB_hydrolase_fold"/>
</dbReference>
<evidence type="ECO:0000259" key="3">
    <source>
        <dbReference type="Pfam" id="PF20434"/>
    </source>
</evidence>
<dbReference type="SUPFAM" id="SSF53474">
    <property type="entry name" value="alpha/beta-Hydrolases"/>
    <property type="match status" value="1"/>
</dbReference>
<feature type="chain" id="PRO_5003320352" evidence="2">
    <location>
        <begin position="23"/>
        <end position="318"/>
    </location>
</feature>
<organism evidence="4 5">
    <name type="scientific">Asticcacaulis biprosthecium C19</name>
    <dbReference type="NCBI Taxonomy" id="715226"/>
    <lineage>
        <taxon>Bacteria</taxon>
        <taxon>Pseudomonadati</taxon>
        <taxon>Pseudomonadota</taxon>
        <taxon>Alphaproteobacteria</taxon>
        <taxon>Caulobacterales</taxon>
        <taxon>Caulobacteraceae</taxon>
        <taxon>Asticcacaulis</taxon>
    </lineage>
</organism>
<dbReference type="eggNOG" id="COG0657">
    <property type="taxonomic scope" value="Bacteria"/>
</dbReference>
<dbReference type="Proteomes" id="UP000006512">
    <property type="component" value="Unassembled WGS sequence"/>
</dbReference>
<feature type="signal peptide" evidence="2">
    <location>
        <begin position="1"/>
        <end position="22"/>
    </location>
</feature>
<gene>
    <name evidence="4" type="ORF">ABI_24320</name>
</gene>
<reference evidence="5" key="1">
    <citation type="submission" date="2011-03" db="EMBL/GenBank/DDBJ databases">
        <title>Draft genome sequence of Brevundimonas diminuta.</title>
        <authorList>
            <person name="Brown P.J.B."/>
            <person name="Buechlein A."/>
            <person name="Hemmerich C."/>
            <person name="Brun Y.V."/>
        </authorList>
    </citation>
    <scope>NUCLEOTIDE SEQUENCE [LARGE SCALE GENOMIC DNA]</scope>
    <source>
        <strain evidence="5">C19</strain>
    </source>
</reference>
<dbReference type="OrthoDB" id="9771666at2"/>
<dbReference type="EC" id="3.1.1.6" evidence="4"/>
<keyword evidence="1 4" id="KW-0378">Hydrolase</keyword>
<protein>
    <submittedName>
        <fullName evidence="4">Pectin acetylesterase</fullName>
        <ecNumber evidence="4">3.1.1.6</ecNumber>
    </submittedName>
</protein>
<feature type="domain" description="BD-FAE-like" evidence="3">
    <location>
        <begin position="176"/>
        <end position="221"/>
    </location>
</feature>
<keyword evidence="2" id="KW-0732">Signal</keyword>
<dbReference type="HOGENOM" id="CLU_012494_5_1_5"/>
<dbReference type="Pfam" id="PF20434">
    <property type="entry name" value="BD-FAE"/>
    <property type="match status" value="1"/>
</dbReference>
<dbReference type="STRING" id="715226.ABI_24320"/>
<sequence length="318" mass="33689">MKRPFSLFASLLALSLAVPAFAQAPAGGPPAGFEGFMAVMKQQLKPAPAPDITPIPLGAMGSPSDTQWETMEGYLTARNVTQPAIYPVLPAPGTANGTAVIIAPGGAFLTLAFDTEGREVAKYLAARGITCFVLTYRVDPTPHDIDGLVRTLGERMGKAPPKMTHGEIESPAESLAAQDGLAAVDYVRSHASDYGIDPHKVGFMGFSAGGMTTTNVATTYTATSRPDFVGVIYGAMHPRPVPADAPPAFVALAADDPLLGYASVPIFDAWREAGKPVELHIYARGSHGFGMRKTGTSSEHWIEDYYNWLVSEHLTSAK</sequence>
<dbReference type="PANTHER" id="PTHR48081:SF6">
    <property type="entry name" value="PEPTIDASE S9 PROLYL OLIGOPEPTIDASE CATALYTIC DOMAIN-CONTAINING PROTEIN"/>
    <property type="match status" value="1"/>
</dbReference>
<dbReference type="AlphaFoldDB" id="F4QNW1"/>
<dbReference type="GO" id="GO:0008126">
    <property type="term" value="F:acetylesterase activity"/>
    <property type="evidence" value="ECO:0007669"/>
    <property type="project" value="UniProtKB-EC"/>
</dbReference>
<evidence type="ECO:0000256" key="1">
    <source>
        <dbReference type="ARBA" id="ARBA00022801"/>
    </source>
</evidence>
<dbReference type="InterPro" id="IPR050300">
    <property type="entry name" value="GDXG_lipolytic_enzyme"/>
</dbReference>
<dbReference type="InterPro" id="IPR049492">
    <property type="entry name" value="BD-FAE-like_dom"/>
</dbReference>
<proteinExistence type="predicted"/>
<dbReference type="Gene3D" id="3.40.50.1820">
    <property type="entry name" value="alpha/beta hydrolase"/>
    <property type="match status" value="1"/>
</dbReference>
<keyword evidence="5" id="KW-1185">Reference proteome</keyword>
<accession>F4QNW1</accession>
<evidence type="ECO:0000256" key="2">
    <source>
        <dbReference type="SAM" id="SignalP"/>
    </source>
</evidence>
<name>F4QNW1_9CAUL</name>
<dbReference type="PANTHER" id="PTHR48081">
    <property type="entry name" value="AB HYDROLASE SUPERFAMILY PROTEIN C4A8.06C"/>
    <property type="match status" value="1"/>
</dbReference>
<evidence type="ECO:0000313" key="4">
    <source>
        <dbReference type="EMBL" id="EGF91019.1"/>
    </source>
</evidence>